<dbReference type="EMBL" id="JAJKBJ010000002">
    <property type="protein sequence ID" value="MCL9682944.1"/>
    <property type="molecule type" value="Genomic_DNA"/>
</dbReference>
<dbReference type="PANTHER" id="PTHR10742">
    <property type="entry name" value="FLAVIN MONOAMINE OXIDASE"/>
    <property type="match status" value="1"/>
</dbReference>
<dbReference type="AlphaFoldDB" id="A0A9X2CXZ3"/>
<feature type="domain" description="Amine oxidase" evidence="7">
    <location>
        <begin position="18"/>
        <end position="276"/>
    </location>
</feature>
<dbReference type="Gene3D" id="1.10.405.20">
    <property type="match status" value="1"/>
</dbReference>
<evidence type="ECO:0000313" key="9">
    <source>
        <dbReference type="Proteomes" id="UP001139721"/>
    </source>
</evidence>
<evidence type="ECO:0000313" key="8">
    <source>
        <dbReference type="EMBL" id="MCL9682944.1"/>
    </source>
</evidence>
<dbReference type="Pfam" id="PF01593">
    <property type="entry name" value="Amino_oxidase"/>
    <property type="match status" value="1"/>
</dbReference>
<organism evidence="8 9">
    <name type="scientific">Legionella maioricensis</name>
    <dbReference type="NCBI Taxonomy" id="2896528"/>
    <lineage>
        <taxon>Bacteria</taxon>
        <taxon>Pseudomonadati</taxon>
        <taxon>Pseudomonadota</taxon>
        <taxon>Gammaproteobacteria</taxon>
        <taxon>Legionellales</taxon>
        <taxon>Legionellaceae</taxon>
        <taxon>Legionella</taxon>
    </lineage>
</organism>
<gene>
    <name evidence="8" type="ORF">LOX96_02445</name>
</gene>
<evidence type="ECO:0000256" key="6">
    <source>
        <dbReference type="ARBA" id="ARBA00047321"/>
    </source>
</evidence>
<comment type="pathway">
    <text evidence="1">Plant hormone metabolism; auxin biosynthesis.</text>
</comment>
<dbReference type="RefSeq" id="WP_250420199.1">
    <property type="nucleotide sequence ID" value="NZ_JAJKBJ010000002.1"/>
</dbReference>
<evidence type="ECO:0000259" key="7">
    <source>
        <dbReference type="Pfam" id="PF01593"/>
    </source>
</evidence>
<dbReference type="InterPro" id="IPR036188">
    <property type="entry name" value="FAD/NAD-bd_sf"/>
</dbReference>
<evidence type="ECO:0000256" key="4">
    <source>
        <dbReference type="ARBA" id="ARBA00017871"/>
    </source>
</evidence>
<evidence type="ECO:0000256" key="1">
    <source>
        <dbReference type="ARBA" id="ARBA00004814"/>
    </source>
</evidence>
<dbReference type="GO" id="GO:0009851">
    <property type="term" value="P:auxin biosynthetic process"/>
    <property type="evidence" value="ECO:0007669"/>
    <property type="project" value="UniProtKB-KW"/>
</dbReference>
<proteinExistence type="inferred from homology"/>
<evidence type="ECO:0000256" key="5">
    <source>
        <dbReference type="ARBA" id="ARBA00023070"/>
    </source>
</evidence>
<comment type="catalytic activity">
    <reaction evidence="6">
        <text>L-tryptophan + O2 = indole-3-acetamide + CO2 + H2O</text>
        <dbReference type="Rhea" id="RHEA:16165"/>
        <dbReference type="ChEBI" id="CHEBI:15377"/>
        <dbReference type="ChEBI" id="CHEBI:15379"/>
        <dbReference type="ChEBI" id="CHEBI:16031"/>
        <dbReference type="ChEBI" id="CHEBI:16526"/>
        <dbReference type="ChEBI" id="CHEBI:57912"/>
        <dbReference type="EC" id="1.13.12.3"/>
    </reaction>
</comment>
<sequence length="485" mass="54994">MKTLPSSVIFIGAGPSALFAARRLKQLAKEQGKEIKCILVERELEVGGKCRTFSDPDHHELKTEWGAGAVAANYGVVIDALKEHGIAFENMLPIETQTIELRQKYDKLTISEKMMFIKKLVEEITVFNSDYDVYKNAKQNKMELPEELSKPFEKYAALKKMEHLPLFLKPLVPGFGYGSLSHCPTYSILEYLGKMTIPEILIAENILKQPGLLAIHGGFQLLMAKIAAGFDVRLGAQITQIERALDKVTVHYLQDGVEHSETAEVLVLATSPKNWPSLNLKLTDTEKKCVNQLEYYRYPVAVYRIKGLPPKQYYFPKALEESGFGHLALITSRDNRKEPEEGRLCTIYINLPSNNNNYVIDHELIQHELKSIGGVTGSVLVKDKVWEDYMSTLPWEVRLELDKEQQDSNTLYLGSYALGGFEDVVCVANKATDTINEFFSPNMSYEENGKLENIKRAWYFFSDPVYAPISSFDKHPDPTNRCMLF</sequence>
<reference evidence="8" key="1">
    <citation type="submission" date="2021-11" db="EMBL/GenBank/DDBJ databases">
        <title>Legionella maioricencis sp. nov., a new species isolated from hot water samples in Mallorca.</title>
        <authorList>
            <person name="Crespi S."/>
            <person name="Drasar V."/>
            <person name="Salva-Serra F."/>
            <person name="Jaen-Luchoro D."/>
            <person name="Pineiro-Iglesias B."/>
            <person name="Aliaga F."/>
            <person name="Fernandez-Juarez V."/>
            <person name="Coll G."/>
            <person name="Moore E.R.B."/>
            <person name="Bennasar-Figueras A."/>
        </authorList>
    </citation>
    <scope>NUCLEOTIDE SEQUENCE</scope>
    <source>
        <strain evidence="8">HCPI-6</strain>
    </source>
</reference>
<evidence type="ECO:0000256" key="3">
    <source>
        <dbReference type="ARBA" id="ARBA00012535"/>
    </source>
</evidence>
<dbReference type="Gene3D" id="3.30.70.1990">
    <property type="match status" value="1"/>
</dbReference>
<evidence type="ECO:0000256" key="2">
    <source>
        <dbReference type="ARBA" id="ARBA00005833"/>
    </source>
</evidence>
<dbReference type="EC" id="1.13.12.3" evidence="3"/>
<dbReference type="InterPro" id="IPR050281">
    <property type="entry name" value="Flavin_monoamine_oxidase"/>
</dbReference>
<comment type="caution">
    <text evidence="8">The sequence shown here is derived from an EMBL/GenBank/DDBJ whole genome shotgun (WGS) entry which is preliminary data.</text>
</comment>
<dbReference type="Proteomes" id="UP001139721">
    <property type="component" value="Unassembled WGS sequence"/>
</dbReference>
<dbReference type="InterPro" id="IPR002937">
    <property type="entry name" value="Amino_oxidase"/>
</dbReference>
<accession>A0A9X2CXZ3</accession>
<dbReference type="Gene3D" id="3.50.50.60">
    <property type="entry name" value="FAD/NAD(P)-binding domain"/>
    <property type="match status" value="1"/>
</dbReference>
<keyword evidence="9" id="KW-1185">Reference proteome</keyword>
<name>A0A9X2CXZ3_9GAMM</name>
<dbReference type="PANTHER" id="PTHR10742:SF410">
    <property type="entry name" value="LYSINE-SPECIFIC HISTONE DEMETHYLASE 2"/>
    <property type="match status" value="1"/>
</dbReference>
<dbReference type="GO" id="GO:0050361">
    <property type="term" value="F:tryptophan 2-monooxygenase activity"/>
    <property type="evidence" value="ECO:0007669"/>
    <property type="project" value="UniProtKB-EC"/>
</dbReference>
<comment type="similarity">
    <text evidence="2">Belongs to the tryptophan 2-monooxygenase family.</text>
</comment>
<dbReference type="SUPFAM" id="SSF51905">
    <property type="entry name" value="FAD/NAD(P)-binding domain"/>
    <property type="match status" value="1"/>
</dbReference>
<protein>
    <recommendedName>
        <fullName evidence="4">Tryptophan 2-monooxygenase</fullName>
        <ecNumber evidence="3">1.13.12.3</ecNumber>
    </recommendedName>
</protein>
<keyword evidence="5" id="KW-0073">Auxin biosynthesis</keyword>